<sequence length="95" mass="10730">MSQRETAYPLDEMMFCAPSYTAPRLALLVGFVHGSTLVNTKRIPSPIVSIDHLVDHDANPDRLRAQEERRFAARRQAINRYVREGARPRPASGGR</sequence>
<reference evidence="1 2" key="1">
    <citation type="journal article" date="2019" name="Commun. Biol.">
        <title>The bagworm genome reveals a unique fibroin gene that provides high tensile strength.</title>
        <authorList>
            <person name="Kono N."/>
            <person name="Nakamura H."/>
            <person name="Ohtoshi R."/>
            <person name="Tomita M."/>
            <person name="Numata K."/>
            <person name="Arakawa K."/>
        </authorList>
    </citation>
    <scope>NUCLEOTIDE SEQUENCE [LARGE SCALE GENOMIC DNA]</scope>
</reference>
<evidence type="ECO:0000313" key="2">
    <source>
        <dbReference type="Proteomes" id="UP000299102"/>
    </source>
</evidence>
<protein>
    <submittedName>
        <fullName evidence="1">Uncharacterized protein</fullName>
    </submittedName>
</protein>
<gene>
    <name evidence="1" type="ORF">EVAR_38742_1</name>
</gene>
<dbReference type="EMBL" id="BGZK01001319">
    <property type="protein sequence ID" value="GBP77163.1"/>
    <property type="molecule type" value="Genomic_DNA"/>
</dbReference>
<evidence type="ECO:0000313" key="1">
    <source>
        <dbReference type="EMBL" id="GBP77163.1"/>
    </source>
</evidence>
<keyword evidence="2" id="KW-1185">Reference proteome</keyword>
<dbReference type="Proteomes" id="UP000299102">
    <property type="component" value="Unassembled WGS sequence"/>
</dbReference>
<dbReference type="AlphaFoldDB" id="A0A4C1YQA1"/>
<proteinExistence type="predicted"/>
<name>A0A4C1YQA1_EUMVA</name>
<organism evidence="1 2">
    <name type="scientific">Eumeta variegata</name>
    <name type="common">Bagworm moth</name>
    <name type="synonym">Eumeta japonica</name>
    <dbReference type="NCBI Taxonomy" id="151549"/>
    <lineage>
        <taxon>Eukaryota</taxon>
        <taxon>Metazoa</taxon>
        <taxon>Ecdysozoa</taxon>
        <taxon>Arthropoda</taxon>
        <taxon>Hexapoda</taxon>
        <taxon>Insecta</taxon>
        <taxon>Pterygota</taxon>
        <taxon>Neoptera</taxon>
        <taxon>Endopterygota</taxon>
        <taxon>Lepidoptera</taxon>
        <taxon>Glossata</taxon>
        <taxon>Ditrysia</taxon>
        <taxon>Tineoidea</taxon>
        <taxon>Psychidae</taxon>
        <taxon>Oiketicinae</taxon>
        <taxon>Eumeta</taxon>
    </lineage>
</organism>
<accession>A0A4C1YQA1</accession>
<comment type="caution">
    <text evidence="1">The sequence shown here is derived from an EMBL/GenBank/DDBJ whole genome shotgun (WGS) entry which is preliminary data.</text>
</comment>